<evidence type="ECO:0000256" key="4">
    <source>
        <dbReference type="ARBA" id="ARBA00023136"/>
    </source>
</evidence>
<evidence type="ECO:0000313" key="7">
    <source>
        <dbReference type="Proteomes" id="UP001385892"/>
    </source>
</evidence>
<proteinExistence type="predicted"/>
<evidence type="ECO:0000256" key="5">
    <source>
        <dbReference type="SAM" id="Phobius"/>
    </source>
</evidence>
<dbReference type="RefSeq" id="WP_340346317.1">
    <property type="nucleotide sequence ID" value="NZ_JBBKZT010000017.1"/>
</dbReference>
<feature type="transmembrane region" description="Helical" evidence="5">
    <location>
        <begin position="213"/>
        <end position="234"/>
    </location>
</feature>
<feature type="transmembrane region" description="Helical" evidence="5">
    <location>
        <begin position="117"/>
        <end position="134"/>
    </location>
</feature>
<protein>
    <submittedName>
        <fullName evidence="6">SLAC1 anion channel family protein</fullName>
    </submittedName>
</protein>
<feature type="transmembrane region" description="Helical" evidence="5">
    <location>
        <begin position="49"/>
        <end position="71"/>
    </location>
</feature>
<dbReference type="InterPro" id="IPR052951">
    <property type="entry name" value="Tellurite_res_ion_channel"/>
</dbReference>
<feature type="transmembrane region" description="Helical" evidence="5">
    <location>
        <begin position="146"/>
        <end position="166"/>
    </location>
</feature>
<organism evidence="6 7">
    <name type="scientific">Variovorax rhizosphaerae</name>
    <dbReference type="NCBI Taxonomy" id="1836200"/>
    <lineage>
        <taxon>Bacteria</taxon>
        <taxon>Pseudomonadati</taxon>
        <taxon>Pseudomonadota</taxon>
        <taxon>Betaproteobacteria</taxon>
        <taxon>Burkholderiales</taxon>
        <taxon>Comamonadaceae</taxon>
        <taxon>Variovorax</taxon>
    </lineage>
</organism>
<feature type="transmembrane region" description="Helical" evidence="5">
    <location>
        <begin position="178"/>
        <end position="201"/>
    </location>
</feature>
<dbReference type="CDD" id="cd09323">
    <property type="entry name" value="TDT_SLAC1_like"/>
    <property type="match status" value="1"/>
</dbReference>
<feature type="transmembrane region" description="Helical" evidence="5">
    <location>
        <begin position="240"/>
        <end position="257"/>
    </location>
</feature>
<feature type="transmembrane region" description="Helical" evidence="5">
    <location>
        <begin position="92"/>
        <end position="111"/>
    </location>
</feature>
<dbReference type="PANTHER" id="PTHR37955:SF1">
    <property type="entry name" value="DEP DOMAIN-CONTAINING PROTEIN"/>
    <property type="match status" value="1"/>
</dbReference>
<dbReference type="InterPro" id="IPR038665">
    <property type="entry name" value="Voltage-dep_anion_channel_sf"/>
</dbReference>
<keyword evidence="2 5" id="KW-0812">Transmembrane</keyword>
<gene>
    <name evidence="6" type="ORF">WKW82_29730</name>
</gene>
<evidence type="ECO:0000313" key="6">
    <source>
        <dbReference type="EMBL" id="MEJ8850853.1"/>
    </source>
</evidence>
<comment type="caution">
    <text evidence="6">The sequence shown here is derived from an EMBL/GenBank/DDBJ whole genome shotgun (WGS) entry which is preliminary data.</text>
</comment>
<feature type="transmembrane region" description="Helical" evidence="5">
    <location>
        <begin position="12"/>
        <end position="37"/>
    </location>
</feature>
<dbReference type="Proteomes" id="UP001385892">
    <property type="component" value="Unassembled WGS sequence"/>
</dbReference>
<dbReference type="PANTHER" id="PTHR37955">
    <property type="entry name" value="TELLURITE RESISTANCE PROTEIN TEHA"/>
    <property type="match status" value="1"/>
</dbReference>
<dbReference type="Gene3D" id="1.50.10.150">
    <property type="entry name" value="Voltage-dependent anion channel"/>
    <property type="match status" value="1"/>
</dbReference>
<keyword evidence="7" id="KW-1185">Reference proteome</keyword>
<keyword evidence="4 5" id="KW-0472">Membrane</keyword>
<feature type="transmembrane region" description="Helical" evidence="5">
    <location>
        <begin position="293"/>
        <end position="315"/>
    </location>
</feature>
<dbReference type="Pfam" id="PF03595">
    <property type="entry name" value="SLAC1"/>
    <property type="match status" value="1"/>
</dbReference>
<dbReference type="InterPro" id="IPR004695">
    <property type="entry name" value="SLAC1/Mae1/Ssu1/TehA"/>
</dbReference>
<evidence type="ECO:0000256" key="3">
    <source>
        <dbReference type="ARBA" id="ARBA00022989"/>
    </source>
</evidence>
<accession>A0ABU8WVR8</accession>
<dbReference type="EMBL" id="JBBKZT010000017">
    <property type="protein sequence ID" value="MEJ8850853.1"/>
    <property type="molecule type" value="Genomic_DNA"/>
</dbReference>
<comment type="subcellular location">
    <subcellularLocation>
        <location evidence="1">Membrane</location>
        <topology evidence="1">Multi-pass membrane protein</topology>
    </subcellularLocation>
</comment>
<keyword evidence="3 5" id="KW-1133">Transmembrane helix</keyword>
<evidence type="ECO:0000256" key="1">
    <source>
        <dbReference type="ARBA" id="ARBA00004141"/>
    </source>
</evidence>
<evidence type="ECO:0000256" key="2">
    <source>
        <dbReference type="ARBA" id="ARBA00022692"/>
    </source>
</evidence>
<sequence length="331" mass="35369">MSKPTDASSVGNMAGLAYLPVSLFGSVMGLCGLALAWRLAATQFGLPRWVGEAIGHVAVLVFVALVVAYAIKCLQSPAAVRAEFAHPVAANFFSTPIISLLLLPAVVAPYALGVASVLWVTGTLAMLGFAWLIVSRWMSVRQQIAHATPAWIVPVVGTINISYSGVPLDIPGSHPVCVFALAVGLFFAVPLFTLILSRLIFEAPLPQALQPSLMILVAPFAVGFSAYLNVAGRLDLFGESLFYLGVFMLAVLLPKLLRLRSCSPFHTSWWAVSFPLAAMTLAALKFSVERPWWLAQAFALALLAFTTFVILSMGLRTTVGIARGGLRDLTL</sequence>
<reference evidence="6 7" key="1">
    <citation type="submission" date="2024-03" db="EMBL/GenBank/DDBJ databases">
        <title>Novel species of the genus Variovorax.</title>
        <authorList>
            <person name="Liu Q."/>
            <person name="Xin Y.-H."/>
        </authorList>
    </citation>
    <scope>NUCLEOTIDE SEQUENCE [LARGE SCALE GENOMIC DNA]</scope>
    <source>
        <strain evidence="6 7">KACC 18900</strain>
    </source>
</reference>
<name>A0ABU8WVR8_9BURK</name>
<feature type="transmembrane region" description="Helical" evidence="5">
    <location>
        <begin position="269"/>
        <end position="287"/>
    </location>
</feature>